<keyword evidence="1" id="KW-0472">Membrane</keyword>
<reference evidence="3" key="1">
    <citation type="submission" date="2022-10" db="EMBL/GenBank/DDBJ databases">
        <title>Genome assembly of Pristionchus species.</title>
        <authorList>
            <person name="Yoshida K."/>
            <person name="Sommer R.J."/>
        </authorList>
    </citation>
    <scope>NUCLEOTIDE SEQUENCE [LARGE SCALE GENOMIC DNA]</scope>
    <source>
        <strain evidence="3">RS5460</strain>
    </source>
</reference>
<evidence type="ECO:0000256" key="1">
    <source>
        <dbReference type="SAM" id="Phobius"/>
    </source>
</evidence>
<organism evidence="2 3">
    <name type="scientific">Pristionchus mayeri</name>
    <dbReference type="NCBI Taxonomy" id="1317129"/>
    <lineage>
        <taxon>Eukaryota</taxon>
        <taxon>Metazoa</taxon>
        <taxon>Ecdysozoa</taxon>
        <taxon>Nematoda</taxon>
        <taxon>Chromadorea</taxon>
        <taxon>Rhabditida</taxon>
        <taxon>Rhabditina</taxon>
        <taxon>Diplogasteromorpha</taxon>
        <taxon>Diplogasteroidea</taxon>
        <taxon>Neodiplogasteridae</taxon>
        <taxon>Pristionchus</taxon>
    </lineage>
</organism>
<sequence length="155" mass="17353">KYLSVTCRRIMYCFQIQCDCKYGMVEGREVLLSLPLRRWEMQRRLLVVLIASLTCAAAVAHISYVSGGSAGRLRALIHDGHILFGEASLLYHASVLVPESVADSRDLVDSRFHGALLEDGFLMQTSRETRDGGKTLRGSVHETCLPELFREGRII</sequence>
<accession>A0AAN5D8H8</accession>
<proteinExistence type="predicted"/>
<evidence type="ECO:0000313" key="3">
    <source>
        <dbReference type="Proteomes" id="UP001328107"/>
    </source>
</evidence>
<dbReference type="AlphaFoldDB" id="A0AAN5D8H8"/>
<keyword evidence="1" id="KW-1133">Transmembrane helix</keyword>
<feature type="transmembrane region" description="Helical" evidence="1">
    <location>
        <begin position="45"/>
        <end position="64"/>
    </location>
</feature>
<dbReference type="EMBL" id="BTRK01000006">
    <property type="protein sequence ID" value="GMR58399.1"/>
    <property type="molecule type" value="Genomic_DNA"/>
</dbReference>
<keyword evidence="3" id="KW-1185">Reference proteome</keyword>
<evidence type="ECO:0000313" key="2">
    <source>
        <dbReference type="EMBL" id="GMR58399.1"/>
    </source>
</evidence>
<comment type="caution">
    <text evidence="2">The sequence shown here is derived from an EMBL/GenBank/DDBJ whole genome shotgun (WGS) entry which is preliminary data.</text>
</comment>
<dbReference type="Proteomes" id="UP001328107">
    <property type="component" value="Unassembled WGS sequence"/>
</dbReference>
<name>A0AAN5D8H8_9BILA</name>
<protein>
    <submittedName>
        <fullName evidence="2">Uncharacterized protein</fullName>
    </submittedName>
</protein>
<gene>
    <name evidence="2" type="ORF">PMAYCL1PPCAC_28594</name>
</gene>
<feature type="non-terminal residue" evidence="2">
    <location>
        <position position="1"/>
    </location>
</feature>
<keyword evidence="1" id="KW-0812">Transmembrane</keyword>